<dbReference type="EMBL" id="JARKIB010001086">
    <property type="protein sequence ID" value="KAJ7686873.1"/>
    <property type="molecule type" value="Genomic_DNA"/>
</dbReference>
<evidence type="ECO:0000313" key="2">
    <source>
        <dbReference type="EMBL" id="KAJ7686873.1"/>
    </source>
</evidence>
<evidence type="ECO:0000313" key="3">
    <source>
        <dbReference type="Proteomes" id="UP001215598"/>
    </source>
</evidence>
<keyword evidence="3" id="KW-1185">Reference proteome</keyword>
<comment type="caution">
    <text evidence="2">The sequence shown here is derived from an EMBL/GenBank/DDBJ whole genome shotgun (WGS) entry which is preliminary data.</text>
</comment>
<evidence type="ECO:0000256" key="1">
    <source>
        <dbReference type="SAM" id="MobiDB-lite"/>
    </source>
</evidence>
<protein>
    <submittedName>
        <fullName evidence="2">Uncharacterized protein</fullName>
    </submittedName>
</protein>
<gene>
    <name evidence="2" type="ORF">B0H16DRAFT_1487484</name>
</gene>
<feature type="region of interest" description="Disordered" evidence="1">
    <location>
        <begin position="205"/>
        <end position="229"/>
    </location>
</feature>
<name>A0AAD7DAG7_9AGAR</name>
<dbReference type="AlphaFoldDB" id="A0AAD7DAG7"/>
<reference evidence="2" key="1">
    <citation type="submission" date="2023-03" db="EMBL/GenBank/DDBJ databases">
        <title>Massive genome expansion in bonnet fungi (Mycena s.s.) driven by repeated elements and novel gene families across ecological guilds.</title>
        <authorList>
            <consortium name="Lawrence Berkeley National Laboratory"/>
            <person name="Harder C.B."/>
            <person name="Miyauchi S."/>
            <person name="Viragh M."/>
            <person name="Kuo A."/>
            <person name="Thoen E."/>
            <person name="Andreopoulos B."/>
            <person name="Lu D."/>
            <person name="Skrede I."/>
            <person name="Drula E."/>
            <person name="Henrissat B."/>
            <person name="Morin E."/>
            <person name="Kohler A."/>
            <person name="Barry K."/>
            <person name="LaButti K."/>
            <person name="Morin E."/>
            <person name="Salamov A."/>
            <person name="Lipzen A."/>
            <person name="Mereny Z."/>
            <person name="Hegedus B."/>
            <person name="Baldrian P."/>
            <person name="Stursova M."/>
            <person name="Weitz H."/>
            <person name="Taylor A."/>
            <person name="Grigoriev I.V."/>
            <person name="Nagy L.G."/>
            <person name="Martin F."/>
            <person name="Kauserud H."/>
        </authorList>
    </citation>
    <scope>NUCLEOTIDE SEQUENCE</scope>
    <source>
        <strain evidence="2">CBHHK182m</strain>
    </source>
</reference>
<accession>A0AAD7DAG7</accession>
<organism evidence="2 3">
    <name type="scientific">Mycena metata</name>
    <dbReference type="NCBI Taxonomy" id="1033252"/>
    <lineage>
        <taxon>Eukaryota</taxon>
        <taxon>Fungi</taxon>
        <taxon>Dikarya</taxon>
        <taxon>Basidiomycota</taxon>
        <taxon>Agaricomycotina</taxon>
        <taxon>Agaricomycetes</taxon>
        <taxon>Agaricomycetidae</taxon>
        <taxon>Agaricales</taxon>
        <taxon>Marasmiineae</taxon>
        <taxon>Mycenaceae</taxon>
        <taxon>Mycena</taxon>
    </lineage>
</organism>
<proteinExistence type="predicted"/>
<feature type="non-terminal residue" evidence="2">
    <location>
        <position position="1"/>
    </location>
</feature>
<dbReference type="Proteomes" id="UP001215598">
    <property type="component" value="Unassembled WGS sequence"/>
</dbReference>
<sequence length="229" mass="25431">MEWWCLVVRQARKRCRGGSGICNDWLPTAADHASFFRGGSASPSTLIHVLSSSDNETGYRFQSVFLGSNCITNGPRTLVLGIYLVIAEFCPPRQMPGRNILLDNCLGVAPFHRDARKLTDEEVLVLGVAIQARVKQLESWFRYQRKKIRATDNKAETGSSAALRTLFGMHGAKRTRVHKAIEVFQMRNPELIKDALTEAGYDNITTADDTPDDFTDEAAGTPEAAKKSR</sequence>